<dbReference type="InterPro" id="IPR036280">
    <property type="entry name" value="Multihaem_cyt_sf"/>
</dbReference>
<evidence type="ECO:0000256" key="1">
    <source>
        <dbReference type="SAM" id="MobiDB-lite"/>
    </source>
</evidence>
<dbReference type="KEGG" id="trs:Terro_0283"/>
<dbReference type="Gene3D" id="3.90.10.10">
    <property type="entry name" value="Cytochrome C3"/>
    <property type="match status" value="2"/>
</dbReference>
<reference evidence="4 5" key="1">
    <citation type="submission" date="2012-06" db="EMBL/GenBank/DDBJ databases">
        <title>Complete genome of Terriglobus roseus DSM 18391.</title>
        <authorList>
            <consortium name="US DOE Joint Genome Institute (JGI-PGF)"/>
            <person name="Lucas S."/>
            <person name="Copeland A."/>
            <person name="Lapidus A."/>
            <person name="Glavina del Rio T."/>
            <person name="Dalin E."/>
            <person name="Tice H."/>
            <person name="Bruce D."/>
            <person name="Goodwin L."/>
            <person name="Pitluck S."/>
            <person name="Peters L."/>
            <person name="Mikhailova N."/>
            <person name="Munk A.C.C."/>
            <person name="Kyrpides N."/>
            <person name="Mavromatis K."/>
            <person name="Ivanova N."/>
            <person name="Brettin T."/>
            <person name="Detter J.C."/>
            <person name="Han C."/>
            <person name="Larimer F."/>
            <person name="Land M."/>
            <person name="Hauser L."/>
            <person name="Markowitz V."/>
            <person name="Cheng J.-F."/>
            <person name="Hugenholtz P."/>
            <person name="Woyke T."/>
            <person name="Wu D."/>
            <person name="Brambilla E."/>
            <person name="Klenk H.-P."/>
            <person name="Eisen J.A."/>
        </authorList>
    </citation>
    <scope>NUCLEOTIDE SEQUENCE [LARGE SCALE GENOMIC DNA]</scope>
    <source>
        <strain evidence="5">DSM 18391 / NRRL B-41598 / KBS 63</strain>
    </source>
</reference>
<dbReference type="SUPFAM" id="SSF48695">
    <property type="entry name" value="Multiheme cytochromes"/>
    <property type="match status" value="1"/>
</dbReference>
<protein>
    <submittedName>
        <fullName evidence="4">Class III cytochrome C family protein</fullName>
    </submittedName>
</protein>
<dbReference type="AlphaFoldDB" id="I3ZBL4"/>
<dbReference type="PANTHER" id="PTHR39425:SF1">
    <property type="entry name" value="CYTOCHROME C7-LIKE DOMAIN-CONTAINING PROTEIN"/>
    <property type="match status" value="1"/>
</dbReference>
<keyword evidence="2" id="KW-0812">Transmembrane</keyword>
<keyword evidence="2" id="KW-1133">Transmembrane helix</keyword>
<dbReference type="OrthoDB" id="9814800at2"/>
<sequence>MAQVFDRSSNALARAALVLTGLIVVALGVALNQLQRSPWVTKQGQRADQPVPFSHRHHVEGLGIQCQYCHVSVEKSAYAGIPPTKTCMNCHAEIWTNAQMLEPVRKSWATGESIKWIRIHDLPDYVYFNHEIHVNKGIGCASCHGRVDEMPIMYAENSLQMEWCLNCHRDPVKNLRPTSEIYNMAWSGASSNKPVWCAETGKLAPTAQAVTCTTKDPGAANPQLAFLQTGASQERTSLGGAQTGMSGAGISGSSDNQAAGASGVQLQPHAQNGGGQTVSDVPPMAILPASYHKFTSQQALGTYLADKYRIRTPNELQSCEVCHR</sequence>
<dbReference type="CDD" id="cd08168">
    <property type="entry name" value="Cytochrom_C3"/>
    <property type="match status" value="1"/>
</dbReference>
<dbReference type="EMBL" id="CP003379">
    <property type="protein sequence ID" value="AFL86632.1"/>
    <property type="molecule type" value="Genomic_DNA"/>
</dbReference>
<dbReference type="eggNOG" id="COG3880">
    <property type="taxonomic scope" value="Bacteria"/>
</dbReference>
<organism evidence="4 5">
    <name type="scientific">Terriglobus roseus (strain DSM 18391 / NRRL B-41598 / KBS 63)</name>
    <dbReference type="NCBI Taxonomy" id="926566"/>
    <lineage>
        <taxon>Bacteria</taxon>
        <taxon>Pseudomonadati</taxon>
        <taxon>Acidobacteriota</taxon>
        <taxon>Terriglobia</taxon>
        <taxon>Terriglobales</taxon>
        <taxon>Acidobacteriaceae</taxon>
        <taxon>Terriglobus</taxon>
    </lineage>
</organism>
<dbReference type="HOGENOM" id="CLU_077373_0_0_0"/>
<evidence type="ECO:0000313" key="5">
    <source>
        <dbReference type="Proteomes" id="UP000006056"/>
    </source>
</evidence>
<dbReference type="Pfam" id="PF14522">
    <property type="entry name" value="Cytochrome_C7"/>
    <property type="match status" value="1"/>
</dbReference>
<evidence type="ECO:0000259" key="3">
    <source>
        <dbReference type="Pfam" id="PF14522"/>
    </source>
</evidence>
<name>I3ZBL4_TERRK</name>
<gene>
    <name evidence="4" type="ordered locus">Terro_0283</name>
</gene>
<keyword evidence="2" id="KW-0472">Membrane</keyword>
<feature type="transmembrane region" description="Helical" evidence="2">
    <location>
        <begin position="12"/>
        <end position="31"/>
    </location>
</feature>
<dbReference type="RefSeq" id="WP_014784201.1">
    <property type="nucleotide sequence ID" value="NC_018014.1"/>
</dbReference>
<dbReference type="STRING" id="926566.Terro_0283"/>
<feature type="domain" description="Cytochrome c7-like" evidence="3">
    <location>
        <begin position="126"/>
        <end position="173"/>
    </location>
</feature>
<proteinExistence type="predicted"/>
<dbReference type="InterPro" id="IPR029467">
    <property type="entry name" value="Cyt_c7-like"/>
</dbReference>
<feature type="compositionally biased region" description="Polar residues" evidence="1">
    <location>
        <begin position="244"/>
        <end position="270"/>
    </location>
</feature>
<dbReference type="PANTHER" id="PTHR39425">
    <property type="entry name" value="LIPOPROTEIN CYTOCHROME C"/>
    <property type="match status" value="1"/>
</dbReference>
<dbReference type="Proteomes" id="UP000006056">
    <property type="component" value="Chromosome"/>
</dbReference>
<evidence type="ECO:0000256" key="2">
    <source>
        <dbReference type="SAM" id="Phobius"/>
    </source>
</evidence>
<accession>I3ZBL4</accession>
<feature type="region of interest" description="Disordered" evidence="1">
    <location>
        <begin position="244"/>
        <end position="281"/>
    </location>
</feature>
<evidence type="ECO:0000313" key="4">
    <source>
        <dbReference type="EMBL" id="AFL86632.1"/>
    </source>
</evidence>
<keyword evidence="5" id="KW-1185">Reference proteome</keyword>